<proteinExistence type="predicted"/>
<keyword evidence="3" id="KW-0121">Carboxypeptidase</keyword>
<evidence type="ECO:0000256" key="1">
    <source>
        <dbReference type="SAM" id="Phobius"/>
    </source>
</evidence>
<dbReference type="PANTHER" id="PTHR35333">
    <property type="entry name" value="BETA-LACTAMASE"/>
    <property type="match status" value="1"/>
</dbReference>
<dbReference type="STRING" id="574375.AZF08_08875"/>
<dbReference type="GO" id="GO:0046677">
    <property type="term" value="P:response to antibiotic"/>
    <property type="evidence" value="ECO:0007669"/>
    <property type="project" value="InterPro"/>
</dbReference>
<feature type="transmembrane region" description="Helical" evidence="1">
    <location>
        <begin position="6"/>
        <end position="29"/>
    </location>
</feature>
<dbReference type="GO" id="GO:0004180">
    <property type="term" value="F:carboxypeptidase activity"/>
    <property type="evidence" value="ECO:0007669"/>
    <property type="project" value="UniProtKB-KW"/>
</dbReference>
<comment type="caution">
    <text evidence="3">The sequence shown here is derived from an EMBL/GenBank/DDBJ whole genome shotgun (WGS) entry which is preliminary data.</text>
</comment>
<name>A0A073KDS8_9BACI</name>
<organism evidence="3 4">
    <name type="scientific">Bacillus gaemokensis</name>
    <dbReference type="NCBI Taxonomy" id="574375"/>
    <lineage>
        <taxon>Bacteria</taxon>
        <taxon>Bacillati</taxon>
        <taxon>Bacillota</taxon>
        <taxon>Bacilli</taxon>
        <taxon>Bacillales</taxon>
        <taxon>Bacillaceae</taxon>
        <taxon>Bacillus</taxon>
        <taxon>Bacillus cereus group</taxon>
    </lineage>
</organism>
<dbReference type="PANTHER" id="PTHR35333:SF3">
    <property type="entry name" value="BETA-LACTAMASE-TYPE TRANSPEPTIDASE FOLD CONTAINING PROTEIN"/>
    <property type="match status" value="1"/>
</dbReference>
<evidence type="ECO:0000313" key="3">
    <source>
        <dbReference type="EMBL" id="KEK24681.1"/>
    </source>
</evidence>
<feature type="domain" description="Beta-lactamase class A catalytic" evidence="2">
    <location>
        <begin position="59"/>
        <end position="175"/>
    </location>
</feature>
<dbReference type="EMBL" id="JOTM01000005">
    <property type="protein sequence ID" value="KEK24681.1"/>
    <property type="molecule type" value="Genomic_DNA"/>
</dbReference>
<dbReference type="AlphaFoldDB" id="A0A073KDS8"/>
<reference evidence="3 4" key="1">
    <citation type="submission" date="2014-06" db="EMBL/GenBank/DDBJ databases">
        <title>Draft genome sequence of Bacillus gaemokensis JCM 15801 (MCCC 1A00707).</title>
        <authorList>
            <person name="Lai Q."/>
            <person name="Liu Y."/>
            <person name="Shao Z."/>
        </authorList>
    </citation>
    <scope>NUCLEOTIDE SEQUENCE [LARGE SCALE GENOMIC DNA]</scope>
    <source>
        <strain evidence="3 4">JCM 15801</strain>
    </source>
</reference>
<dbReference type="InterPro" id="IPR000871">
    <property type="entry name" value="Beta-lactam_class-A"/>
</dbReference>
<keyword evidence="1" id="KW-0812">Transmembrane</keyword>
<dbReference type="InterPro" id="IPR045155">
    <property type="entry name" value="Beta-lactam_cat"/>
</dbReference>
<keyword evidence="3" id="KW-0645">Protease</keyword>
<keyword evidence="1" id="KW-1133">Transmembrane helix</keyword>
<dbReference type="GO" id="GO:0030655">
    <property type="term" value="P:beta-lactam antibiotic catabolic process"/>
    <property type="evidence" value="ECO:0007669"/>
    <property type="project" value="InterPro"/>
</dbReference>
<dbReference type="RefSeq" id="WP_033674045.1">
    <property type="nucleotide sequence ID" value="NZ_JOTM01000005.1"/>
</dbReference>
<protein>
    <submittedName>
        <fullName evidence="3">D-alanyl-D-alanine carboxypeptidase</fullName>
    </submittedName>
</protein>
<keyword evidence="1" id="KW-0472">Membrane</keyword>
<evidence type="ECO:0000313" key="4">
    <source>
        <dbReference type="Proteomes" id="UP000027778"/>
    </source>
</evidence>
<keyword evidence="4" id="KW-1185">Reference proteome</keyword>
<sequence length="362" mass="42242">MKVLKVIGWSIFIIIAVIIAFLAIMEYYYSKKDPNYVLNYIKEHKKDQTCSLMIRRNGEILAAVNENKKLPLASMAKIVVAVEFAKQVSEEKINPEEQIPLQDLEKYYVPKTDAGAHPAWLEDAKARNTVQNEKISLEEVARGMIHFSSNVNTTYLLEKLGIERVNESLKELELDSHDLFYPFTSSLYMRGYVEKELHIPEDQSLEVLRKMSMDEYRKRALQIHEWMKDEVEWKKHNIPLKIDMEFQRIWSDRLVSATAKDYMNLIGKINNRNDFPKPMQDEIERIFKGTVGDSIYEYAGEKGGSTAFVITKSFYGTDKKGNQVEIVFMSNDLDSIEFKKLENNIDYFIRDVVTSEEFRKKL</sequence>
<dbReference type="Pfam" id="PF13354">
    <property type="entry name" value="Beta-lactamase2"/>
    <property type="match status" value="1"/>
</dbReference>
<dbReference type="eggNOG" id="COG2367">
    <property type="taxonomic scope" value="Bacteria"/>
</dbReference>
<dbReference type="SUPFAM" id="SSF56601">
    <property type="entry name" value="beta-lactamase/transpeptidase-like"/>
    <property type="match status" value="1"/>
</dbReference>
<dbReference type="Proteomes" id="UP000027778">
    <property type="component" value="Unassembled WGS sequence"/>
</dbReference>
<dbReference type="OrthoDB" id="975092at2"/>
<dbReference type="Gene3D" id="3.40.710.10">
    <property type="entry name" value="DD-peptidase/beta-lactamase superfamily"/>
    <property type="match status" value="1"/>
</dbReference>
<gene>
    <name evidence="3" type="ORF">BAGA_23740</name>
</gene>
<accession>A0A073KDS8</accession>
<dbReference type="InterPro" id="IPR012338">
    <property type="entry name" value="Beta-lactam/transpept-like"/>
</dbReference>
<keyword evidence="3" id="KW-0378">Hydrolase</keyword>
<dbReference type="GO" id="GO:0008800">
    <property type="term" value="F:beta-lactamase activity"/>
    <property type="evidence" value="ECO:0007669"/>
    <property type="project" value="InterPro"/>
</dbReference>
<evidence type="ECO:0000259" key="2">
    <source>
        <dbReference type="Pfam" id="PF13354"/>
    </source>
</evidence>